<protein>
    <submittedName>
        <fullName evidence="2">Uncharacterized protein</fullName>
    </submittedName>
</protein>
<evidence type="ECO:0000256" key="1">
    <source>
        <dbReference type="SAM" id="MobiDB-lite"/>
    </source>
</evidence>
<dbReference type="EMBL" id="CADCTF010000001">
    <property type="protein sequence ID" value="CAA9210078.1"/>
    <property type="molecule type" value="Genomic_DNA"/>
</dbReference>
<feature type="non-terminal residue" evidence="2">
    <location>
        <position position="173"/>
    </location>
</feature>
<feature type="compositionally biased region" description="Basic and acidic residues" evidence="1">
    <location>
        <begin position="29"/>
        <end position="38"/>
    </location>
</feature>
<evidence type="ECO:0000313" key="2">
    <source>
        <dbReference type="EMBL" id="CAA9210078.1"/>
    </source>
</evidence>
<feature type="non-terminal residue" evidence="2">
    <location>
        <position position="1"/>
    </location>
</feature>
<reference evidence="2" key="1">
    <citation type="submission" date="2020-02" db="EMBL/GenBank/DDBJ databases">
        <authorList>
            <person name="Meier V. D."/>
        </authorList>
    </citation>
    <scope>NUCLEOTIDE SEQUENCE</scope>
    <source>
        <strain evidence="2">AVDCRST_MAG50</strain>
    </source>
</reference>
<accession>A0A6J4GZA8</accession>
<sequence>AGFRGVRLPTGLAVVRSDGFVHCVGGARGDPRPADRTPPRRPGLDATGARPAARHLPGGGVSPRVEHERSRRTDGGAAGRPVQGRAPRAGAGHLVRAGQGRTAPVGGLPLHGGGAAAAPVRAGRVPTRAPQRHGPGKSFGRLAHPAQVGVQGRMGQQGAPRRGGRGRPPPDPL</sequence>
<feature type="compositionally biased region" description="Low complexity" evidence="1">
    <location>
        <begin position="147"/>
        <end position="160"/>
    </location>
</feature>
<name>A0A6J4GZA8_9ACTN</name>
<organism evidence="2">
    <name type="scientific">uncultured Acidimicrobiales bacterium</name>
    <dbReference type="NCBI Taxonomy" id="310071"/>
    <lineage>
        <taxon>Bacteria</taxon>
        <taxon>Bacillati</taxon>
        <taxon>Actinomycetota</taxon>
        <taxon>Acidimicrobiia</taxon>
        <taxon>Acidimicrobiales</taxon>
        <taxon>environmental samples</taxon>
    </lineage>
</organism>
<feature type="compositionally biased region" description="Low complexity" evidence="1">
    <location>
        <begin position="116"/>
        <end position="129"/>
    </location>
</feature>
<feature type="compositionally biased region" description="Basic and acidic residues" evidence="1">
    <location>
        <begin position="64"/>
        <end position="74"/>
    </location>
</feature>
<gene>
    <name evidence="2" type="ORF">AVDCRST_MAG50-988</name>
</gene>
<proteinExistence type="predicted"/>
<dbReference type="AlphaFoldDB" id="A0A6J4GZA8"/>
<feature type="region of interest" description="Disordered" evidence="1">
    <location>
        <begin position="25"/>
        <end position="173"/>
    </location>
</feature>